<dbReference type="Gene3D" id="3.30.565.10">
    <property type="entry name" value="Histidine kinase-like ATPase, C-terminal domain"/>
    <property type="match status" value="1"/>
</dbReference>
<dbReference type="SUPFAM" id="SSF49265">
    <property type="entry name" value="Fibronectin type III"/>
    <property type="match status" value="1"/>
</dbReference>
<keyword evidence="4" id="KW-1133">Transmembrane helix</keyword>
<feature type="chain" id="PRO_5030904664" evidence="5">
    <location>
        <begin position="22"/>
        <end position="1006"/>
    </location>
</feature>
<dbReference type="InterPro" id="IPR011123">
    <property type="entry name" value="Y_Y_Y"/>
</dbReference>
<dbReference type="Pfam" id="PF07494">
    <property type="entry name" value="Reg_prop"/>
    <property type="match status" value="1"/>
</dbReference>
<gene>
    <name evidence="7" type="ORF">HNP52_001643</name>
</gene>
<dbReference type="SUPFAM" id="SSF50969">
    <property type="entry name" value="YVTN repeat-like/Quinoprotein amine dehydrogenase"/>
    <property type="match status" value="1"/>
</dbReference>
<dbReference type="InterPro" id="IPR011110">
    <property type="entry name" value="Reg_prop"/>
</dbReference>
<organism evidence="7 8">
    <name type="scientific">Sphingomonas kyeonggiensis</name>
    <dbReference type="NCBI Taxonomy" id="1268553"/>
    <lineage>
        <taxon>Bacteria</taxon>
        <taxon>Pseudomonadati</taxon>
        <taxon>Pseudomonadota</taxon>
        <taxon>Alphaproteobacteria</taxon>
        <taxon>Sphingomonadales</taxon>
        <taxon>Sphingomonadaceae</taxon>
        <taxon>Sphingomonas</taxon>
    </lineage>
</organism>
<dbReference type="PANTHER" id="PTHR24421:SF62">
    <property type="entry name" value="SENSORY TRANSDUCTION HISTIDINE KINASE"/>
    <property type="match status" value="1"/>
</dbReference>
<feature type="transmembrane region" description="Helical" evidence="4">
    <location>
        <begin position="748"/>
        <end position="767"/>
    </location>
</feature>
<dbReference type="InterPro" id="IPR050482">
    <property type="entry name" value="Sensor_HK_TwoCompSys"/>
</dbReference>
<evidence type="ECO:0000313" key="7">
    <source>
        <dbReference type="EMBL" id="MBB4838574.1"/>
    </source>
</evidence>
<dbReference type="Proteomes" id="UP000575241">
    <property type="component" value="Unassembled WGS sequence"/>
</dbReference>
<comment type="caution">
    <text evidence="7">The sequence shown here is derived from an EMBL/GenBank/DDBJ whole genome shotgun (WGS) entry which is preliminary data.</text>
</comment>
<dbReference type="GO" id="GO:0016020">
    <property type="term" value="C:membrane"/>
    <property type="evidence" value="ECO:0007669"/>
    <property type="project" value="InterPro"/>
</dbReference>
<keyword evidence="4" id="KW-0472">Membrane</keyword>
<dbReference type="InterPro" id="IPR013783">
    <property type="entry name" value="Ig-like_fold"/>
</dbReference>
<dbReference type="Gene3D" id="2.130.10.10">
    <property type="entry name" value="YVTN repeat-like/Quinoprotein amine dehydrogenase"/>
    <property type="match status" value="3"/>
</dbReference>
<dbReference type="InterPro" id="IPR003594">
    <property type="entry name" value="HATPase_dom"/>
</dbReference>
<dbReference type="GO" id="GO:0000155">
    <property type="term" value="F:phosphorelay sensor kinase activity"/>
    <property type="evidence" value="ECO:0007669"/>
    <property type="project" value="InterPro"/>
</dbReference>
<evidence type="ECO:0000256" key="3">
    <source>
        <dbReference type="ARBA" id="ARBA00023012"/>
    </source>
</evidence>
<dbReference type="SUPFAM" id="SSF55874">
    <property type="entry name" value="ATPase domain of HSP90 chaperone/DNA topoisomerase II/histidine kinase"/>
    <property type="match status" value="1"/>
</dbReference>
<dbReference type="PANTHER" id="PTHR24421">
    <property type="entry name" value="NITRATE/NITRITE SENSOR PROTEIN NARX-RELATED"/>
    <property type="match status" value="1"/>
</dbReference>
<reference evidence="7 8" key="1">
    <citation type="submission" date="2020-08" db="EMBL/GenBank/DDBJ databases">
        <title>Functional genomics of gut bacteria from endangered species of beetles.</title>
        <authorList>
            <person name="Carlos-Shanley C."/>
        </authorList>
    </citation>
    <scope>NUCLEOTIDE SEQUENCE [LARGE SCALE GENOMIC DNA]</scope>
    <source>
        <strain evidence="7 8">S00224</strain>
    </source>
</reference>
<dbReference type="GO" id="GO:0046983">
    <property type="term" value="F:protein dimerization activity"/>
    <property type="evidence" value="ECO:0007669"/>
    <property type="project" value="InterPro"/>
</dbReference>
<feature type="signal peptide" evidence="5">
    <location>
        <begin position="1"/>
        <end position="21"/>
    </location>
</feature>
<keyword evidence="4" id="KW-0812">Transmembrane</keyword>
<evidence type="ECO:0000259" key="6">
    <source>
        <dbReference type="SMART" id="SM00387"/>
    </source>
</evidence>
<keyword evidence="2 7" id="KW-0418">Kinase</keyword>
<keyword evidence="3" id="KW-0902">Two-component regulatory system</keyword>
<dbReference type="Gene3D" id="1.20.5.1930">
    <property type="match status" value="1"/>
</dbReference>
<evidence type="ECO:0000256" key="4">
    <source>
        <dbReference type="SAM" id="Phobius"/>
    </source>
</evidence>
<dbReference type="InterPro" id="IPR011044">
    <property type="entry name" value="Quino_amine_DH_bsu"/>
</dbReference>
<dbReference type="InterPro" id="IPR011712">
    <property type="entry name" value="Sig_transdc_His_kin_sub3_dim/P"/>
</dbReference>
<dbReference type="Pfam" id="PF02518">
    <property type="entry name" value="HATPase_c"/>
    <property type="match status" value="1"/>
</dbReference>
<dbReference type="RefSeq" id="WP_184165305.1">
    <property type="nucleotide sequence ID" value="NZ_JACHLN010000002.1"/>
</dbReference>
<evidence type="ECO:0000313" key="8">
    <source>
        <dbReference type="Proteomes" id="UP000575241"/>
    </source>
</evidence>
<sequence>MRLALLIAGFIALCFGGTATADAPGRGIGRYLHATWTSKDGVPAMVQALAQGPDGYIWVGTGNGLFRFDGVTFEYVPPAPDHPRGAIPISALLVTRRGELWAAYVGGGGVEIYRGGRMVGTGMHDAAGEITELREDKDGAIWAVGGRTRKALKRYRNGAWETIDQRWGLPDKDYVSSLATGRDGSIWVATDKQLYLLRHGNRRFEAVGVELGFGANLALDPEGNMWLSDAHGTRMLPDYPAGAREPKNPVVFPFSGPVRRTAILFDRDGNLWGSSFTSGIFQIERAADKASAEGNISLYRTENGLTSNQAVSLLQDREGNIWVGTELGLDQFRPANLFRVEPPADGAAEGYMVTADDAGTIWLASGPSLYRALPGQDPSLFSTQPGDIQALCRGGNGSVWLSTARRMVRMRGGQVAETIDLPGAGETYGCAEDGLGRLWVARFQHGALVRRGNGWHQANLPLPGRPQDIVIDRDGNPVIILDRKGIVRVVGTTARGWTNDQIGVSGLTGVYAGRDGMLVAGGEGLALWRNGRFDRLSIADHPWLRGVRGLVQTASGETWMVNNIGLLRIHTVDLDRAFSHPRAPIPHDLFDEQDGFASRTQRADGPQIAAGGDGRLWFLTRQSVMRIDPGRLSRNAVVPPVAIRALVVDGKRFVDPSRITLPRGESNLSIEYTGLSFSVPSRVRFRYMLEGVDRTWVDPGTRRQAFYTNLEPGSYRFRVIASNNDGIWNPTPTTLEFTLPPTFFQSRWFTLLCILGAIGLFWLFYQVKVRALAAQMRDRMRERLGERERIARELHDTLLQGVQALVLRFQLVADDISPENPARRELEEALDRADNVLAEGRDRVRDLRLIGGADDIEHMILEIARKQVFSPSTQISVVSEGEPRPLDPLVWDEVARIANEALFNIWRHAHARQIAIRIGFQPDCFSVRFRDDGVGITDDVLRDGKRDGHFGLPGMRERAAKIQSRLVVQRPPAGGTEIILIVPAAIAYSNMRRRKWRALVTGGRIG</sequence>
<accession>A0A7W7K045</accession>
<dbReference type="InterPro" id="IPR036890">
    <property type="entry name" value="HATPase_C_sf"/>
</dbReference>
<dbReference type="CDD" id="cd00146">
    <property type="entry name" value="PKD"/>
    <property type="match status" value="1"/>
</dbReference>
<feature type="domain" description="Histidine kinase/HSP90-like ATPase" evidence="6">
    <location>
        <begin position="889"/>
        <end position="986"/>
    </location>
</feature>
<keyword evidence="5" id="KW-0732">Signal</keyword>
<proteinExistence type="predicted"/>
<dbReference type="AlphaFoldDB" id="A0A7W7K045"/>
<keyword evidence="8" id="KW-1185">Reference proteome</keyword>
<dbReference type="Pfam" id="PF07730">
    <property type="entry name" value="HisKA_3"/>
    <property type="match status" value="1"/>
</dbReference>
<protein>
    <submittedName>
        <fullName evidence="7">Signal transduction histidine kinase/ligand-binding sensor domain-containing protein</fullName>
    </submittedName>
</protein>
<dbReference type="Pfam" id="PF07495">
    <property type="entry name" value="Y_Y_Y"/>
    <property type="match status" value="1"/>
</dbReference>
<dbReference type="InterPro" id="IPR036116">
    <property type="entry name" value="FN3_sf"/>
</dbReference>
<dbReference type="Gene3D" id="2.60.40.10">
    <property type="entry name" value="Immunoglobulins"/>
    <property type="match status" value="1"/>
</dbReference>
<dbReference type="InterPro" id="IPR015943">
    <property type="entry name" value="WD40/YVTN_repeat-like_dom_sf"/>
</dbReference>
<name>A0A7W7K045_9SPHN</name>
<dbReference type="EMBL" id="JACHLN010000002">
    <property type="protein sequence ID" value="MBB4838574.1"/>
    <property type="molecule type" value="Genomic_DNA"/>
</dbReference>
<evidence type="ECO:0000256" key="1">
    <source>
        <dbReference type="ARBA" id="ARBA00022679"/>
    </source>
</evidence>
<keyword evidence="1" id="KW-0808">Transferase</keyword>
<evidence type="ECO:0000256" key="2">
    <source>
        <dbReference type="ARBA" id="ARBA00022777"/>
    </source>
</evidence>
<dbReference type="CDD" id="cd16917">
    <property type="entry name" value="HATPase_UhpB-NarQ-NarX-like"/>
    <property type="match status" value="1"/>
</dbReference>
<dbReference type="SMART" id="SM00387">
    <property type="entry name" value="HATPase_c"/>
    <property type="match status" value="1"/>
</dbReference>
<evidence type="ECO:0000256" key="5">
    <source>
        <dbReference type="SAM" id="SignalP"/>
    </source>
</evidence>
<dbReference type="SUPFAM" id="SSF63829">
    <property type="entry name" value="Calcium-dependent phosphotriesterase"/>
    <property type="match status" value="2"/>
</dbReference>